<evidence type="ECO:0000259" key="2">
    <source>
        <dbReference type="Pfam" id="PF16924"/>
    </source>
</evidence>
<gene>
    <name evidence="3" type="primary">dpsA</name>
    <name evidence="3" type="ORF">D8M04_09745</name>
</gene>
<dbReference type="Pfam" id="PF02826">
    <property type="entry name" value="2-Hacid_dh_C"/>
    <property type="match status" value="1"/>
</dbReference>
<dbReference type="InterPro" id="IPR014215">
    <property type="entry name" value="Dipicolinic_acid_synth_A"/>
</dbReference>
<keyword evidence="4" id="KW-1185">Reference proteome</keyword>
<dbReference type="GO" id="GO:0051287">
    <property type="term" value="F:NAD binding"/>
    <property type="evidence" value="ECO:0007669"/>
    <property type="project" value="InterPro"/>
</dbReference>
<dbReference type="Gene3D" id="3.40.50.720">
    <property type="entry name" value="NAD(P)-binding Rossmann-like Domain"/>
    <property type="match status" value="1"/>
</dbReference>
<evidence type="ECO:0000313" key="3">
    <source>
        <dbReference type="EMBL" id="RLL45137.1"/>
    </source>
</evidence>
<feature type="domain" description="Dipicolinate synthase subunit A N-terminal" evidence="2">
    <location>
        <begin position="4"/>
        <end position="121"/>
    </location>
</feature>
<proteinExistence type="predicted"/>
<dbReference type="InterPro" id="IPR036291">
    <property type="entry name" value="NAD(P)-bd_dom_sf"/>
</dbReference>
<dbReference type="EMBL" id="RCHR01000003">
    <property type="protein sequence ID" value="RLL45137.1"/>
    <property type="molecule type" value="Genomic_DNA"/>
</dbReference>
<feature type="domain" description="D-isomer specific 2-hydroxyacid dehydrogenase NAD-binding" evidence="1">
    <location>
        <begin position="148"/>
        <end position="242"/>
    </location>
</feature>
<dbReference type="SUPFAM" id="SSF51735">
    <property type="entry name" value="NAD(P)-binding Rossmann-fold domains"/>
    <property type="match status" value="1"/>
</dbReference>
<dbReference type="Proteomes" id="UP000270219">
    <property type="component" value="Unassembled WGS sequence"/>
</dbReference>
<dbReference type="RefSeq" id="WP_121522726.1">
    <property type="nucleotide sequence ID" value="NZ_RCHR01000003.1"/>
</dbReference>
<dbReference type="InterPro" id="IPR006140">
    <property type="entry name" value="D-isomer_DH_NAD-bd"/>
</dbReference>
<dbReference type="InterPro" id="IPR031629">
    <property type="entry name" value="DpaA_N"/>
</dbReference>
<comment type="caution">
    <text evidence="3">The sequence shown here is derived from an EMBL/GenBank/DDBJ whole genome shotgun (WGS) entry which is preliminary data.</text>
</comment>
<accession>A0A498D8H3</accession>
<protein>
    <submittedName>
        <fullName evidence="3">Dipicolinate synthase subunit DpsA</fullName>
    </submittedName>
</protein>
<dbReference type="AlphaFoldDB" id="A0A498D8H3"/>
<evidence type="ECO:0000259" key="1">
    <source>
        <dbReference type="Pfam" id="PF02826"/>
    </source>
</evidence>
<dbReference type="NCBIfam" id="NF006162">
    <property type="entry name" value="PRK08306.1"/>
    <property type="match status" value="1"/>
</dbReference>
<dbReference type="Pfam" id="PF16924">
    <property type="entry name" value="DpaA_N"/>
    <property type="match status" value="1"/>
</dbReference>
<reference evidence="3 4" key="1">
    <citation type="submission" date="2018-10" db="EMBL/GenBank/DDBJ databases">
        <title>Oceanobacillus sp. YLB-02 draft genome.</title>
        <authorList>
            <person name="Yu L."/>
        </authorList>
    </citation>
    <scope>NUCLEOTIDE SEQUENCE [LARGE SCALE GENOMIC DNA]</scope>
    <source>
        <strain evidence="3 4">YLB-02</strain>
    </source>
</reference>
<evidence type="ECO:0000313" key="4">
    <source>
        <dbReference type="Proteomes" id="UP000270219"/>
    </source>
</evidence>
<dbReference type="OrthoDB" id="8840764at2"/>
<sequence length="295" mass="32138">MVKMLILGGDYRYVELMKAIACQEIRVYAVGYEEINDHLDKHDIILCQLDDVPLKEIDAILLPVSGTGHNGNIEATYSTHTINLTKDLVLKTPARCVIYTGISNPYLQDLCMDADRSLVPLFNRDDIAIYNSIPTAEGTLKIAIEETDTTIHGSKVLILGFGRVGLTIARTFSSIGAIVTVAARKTEHIARIEEMGLKAIVLSDIENTISSAQICINTIPSHILNKRVLQKVHPSALIIDIASKPGGTDFSFAKEKGINAIHALGIPGKTAPKTAGKIIAKVLLQLLNQQFPHLN</sequence>
<name>A0A498D8H3_9BACI</name>
<dbReference type="NCBIfam" id="TIGR02853">
    <property type="entry name" value="spore_dpaA"/>
    <property type="match status" value="1"/>
</dbReference>
<organism evidence="3 4">
    <name type="scientific">Oceanobacillus piezotolerans</name>
    <dbReference type="NCBI Taxonomy" id="2448030"/>
    <lineage>
        <taxon>Bacteria</taxon>
        <taxon>Bacillati</taxon>
        <taxon>Bacillota</taxon>
        <taxon>Bacilli</taxon>
        <taxon>Bacillales</taxon>
        <taxon>Bacillaceae</taxon>
        <taxon>Oceanobacillus</taxon>
    </lineage>
</organism>